<organism evidence="1">
    <name type="scientific">Synechococcus elongatus PCC 11802</name>
    <dbReference type="NCBI Taxonomy" id="2283154"/>
    <lineage>
        <taxon>Bacteria</taxon>
        <taxon>Bacillati</taxon>
        <taxon>Cyanobacteriota</taxon>
        <taxon>Cyanophyceae</taxon>
        <taxon>Synechococcales</taxon>
        <taxon>Synechococcaceae</taxon>
        <taxon>Synechococcus</taxon>
    </lineage>
</organism>
<dbReference type="Pfam" id="PF10009">
    <property type="entry name" value="DUF2252"/>
    <property type="match status" value="1"/>
</dbReference>
<dbReference type="PANTHER" id="PTHR39441:SF1">
    <property type="entry name" value="DUF2252 DOMAIN-CONTAINING PROTEIN"/>
    <property type="match status" value="1"/>
</dbReference>
<name>A0AAT9JY71_SYNEL</name>
<reference evidence="1" key="1">
    <citation type="submission" date="2024-01" db="EMBL/GenBank/DDBJ databases">
        <title>Synechococcus elongatus PCC 11802, a close yet different native of Synechococcus elongatus PCC 11801.</title>
        <authorList>
            <person name="Jaiswal D."/>
            <person name="Sengupta A."/>
            <person name="Sengupta S."/>
            <person name="Pakrasi H.B."/>
            <person name="Wangikar P."/>
        </authorList>
    </citation>
    <scope>NUCLEOTIDE SEQUENCE</scope>
    <source>
        <strain evidence="1">PCC 11802</strain>
    </source>
</reference>
<dbReference type="RefSeq" id="WP_208677432.1">
    <property type="nucleotide sequence ID" value="NZ_CP034671.2"/>
</dbReference>
<protein>
    <submittedName>
        <fullName evidence="1">DUF2252 domain-containing protein</fullName>
    </submittedName>
</protein>
<evidence type="ECO:0000313" key="1">
    <source>
        <dbReference type="EMBL" id="QFZ91163.2"/>
    </source>
</evidence>
<dbReference type="AlphaFoldDB" id="A0AAT9JY71"/>
<dbReference type="InterPro" id="IPR018721">
    <property type="entry name" value="DUF2252"/>
</dbReference>
<dbReference type="EMBL" id="CP034671">
    <property type="protein sequence ID" value="QFZ91163.2"/>
    <property type="molecule type" value="Genomic_DNA"/>
</dbReference>
<accession>A0AAT9JY71</accession>
<sequence length="462" mass="52804">MPGKDKEDSLAAAQFHVRAERIAAGKTIRKKLPRADHADWKITNNRRDPIAILEESNQGRMPELIPIRYGRMLRSPFTFLRGSAAIMAHDLATTPNTGIHVQACGDCHLLNFGFFATPERNLVFDINDFDETHPAPWEWDIKRLVASFILAGRDNQITDKDSQSIAAACVRSYREHLRAYSRMSPLEVWYKRIDVKELIAMSPNEKIKKYRENLAERARKRVIEYLFPKIVTIKNGKHQFVDQPPILFHVPDEDIQQRVMSGLETYRQTLSEERRVLFDRYQLEDYAMKVVGIGSVGTHCSIALLFSEENHPLILQVKEARRSVLEPYTQPCRYENQGQRVVVGQRLMQSSSDIFLGWARSERGRDYYVRQLRDMKLSLPITGIAADQLYRYAEFCGWSLARSHAKAGDAATISGYLGKGDSFDQALSKFALAYADQTEKDYDALVQAVTSGRIEAIVEEDL</sequence>
<dbReference type="PANTHER" id="PTHR39441">
    <property type="entry name" value="DUF2252 DOMAIN-CONTAINING PROTEIN"/>
    <property type="match status" value="1"/>
</dbReference>
<proteinExistence type="predicted"/>
<gene>
    <name evidence="1" type="ORF">EKO22_01085</name>
</gene>